<reference evidence="3" key="1">
    <citation type="submission" date="2016-10" db="EMBL/GenBank/DDBJ databases">
        <authorList>
            <person name="Varghese N."/>
            <person name="Submissions S."/>
        </authorList>
    </citation>
    <scope>NUCLEOTIDE SEQUENCE [LARGE SCALE GENOMIC DNA]</scope>
    <source>
        <strain evidence="3">DSM 17453</strain>
    </source>
</reference>
<dbReference type="RefSeq" id="WP_089998368.1">
    <property type="nucleotide sequence ID" value="NZ_FOBV01000001.1"/>
</dbReference>
<keyword evidence="3" id="KW-1185">Reference proteome</keyword>
<feature type="transmembrane region" description="Helical" evidence="1">
    <location>
        <begin position="129"/>
        <end position="146"/>
    </location>
</feature>
<keyword evidence="1" id="KW-1133">Transmembrane helix</keyword>
<evidence type="ECO:0000313" key="2">
    <source>
        <dbReference type="EMBL" id="SEM19243.1"/>
    </source>
</evidence>
<feature type="transmembrane region" description="Helical" evidence="1">
    <location>
        <begin position="191"/>
        <end position="210"/>
    </location>
</feature>
<gene>
    <name evidence="2" type="ORF">SAMN05421856_101650</name>
</gene>
<keyword evidence="1" id="KW-0812">Transmembrane</keyword>
<dbReference type="Proteomes" id="UP000199450">
    <property type="component" value="Unassembled WGS sequence"/>
</dbReference>
<organism evidence="2 3">
    <name type="scientific">Chryseobacterium taichungense</name>
    <dbReference type="NCBI Taxonomy" id="295069"/>
    <lineage>
        <taxon>Bacteria</taxon>
        <taxon>Pseudomonadati</taxon>
        <taxon>Bacteroidota</taxon>
        <taxon>Flavobacteriia</taxon>
        <taxon>Flavobacteriales</taxon>
        <taxon>Weeksellaceae</taxon>
        <taxon>Chryseobacterium group</taxon>
        <taxon>Chryseobacterium</taxon>
    </lineage>
</organism>
<keyword evidence="1" id="KW-0472">Membrane</keyword>
<proteinExistence type="predicted"/>
<evidence type="ECO:0008006" key="4">
    <source>
        <dbReference type="Google" id="ProtNLM"/>
    </source>
</evidence>
<dbReference type="Pfam" id="PF11028">
    <property type="entry name" value="TMEM260-like"/>
    <property type="match status" value="1"/>
</dbReference>
<evidence type="ECO:0000256" key="1">
    <source>
        <dbReference type="SAM" id="Phobius"/>
    </source>
</evidence>
<evidence type="ECO:0000313" key="3">
    <source>
        <dbReference type="Proteomes" id="UP000199450"/>
    </source>
</evidence>
<dbReference type="STRING" id="295069.SAMN05421856_101650"/>
<feature type="transmembrane region" description="Helical" evidence="1">
    <location>
        <begin position="99"/>
        <end position="117"/>
    </location>
</feature>
<dbReference type="OrthoDB" id="1232225at2"/>
<feature type="transmembrane region" description="Helical" evidence="1">
    <location>
        <begin position="76"/>
        <end position="93"/>
    </location>
</feature>
<feature type="transmembrane region" description="Helical" evidence="1">
    <location>
        <begin position="299"/>
        <end position="318"/>
    </location>
</feature>
<sequence length="420" mass="48265">MNKFLTAGLLFIAFLLIYYAGSFSKIPFADCVGFALTTELDTFETVASSTSHILYSNTAILINKLAGLGSIESNRCLVIFSAAFAVAFVYMTVRNLTKINWAAIVAAIVFGFSFTFWKNAEIIEVYTYNAFWLTLFYLCVINSFVLEKKKAYIILAGIFLGISIWLHIQNFLLIPAYLLLLFYFRAEKAGIIYSFIAFSVIFSLLFIVNYSQGYPLSSPFSSNQGHWVEESFKKTFSQYLMDIVKSVVYLLYNFTVFVIVGIIGIIMLYKDNRKMFNVFLLASVLIYGFATFYAVTDNYIFFLPFNIIFALAIGYGLTSGKYLFFKKLSWICLFIPAFYYLFFSIALYTPQGKAFDNFKSYKGGLSYYMLPWMCNNKGILEFVIDKKTAPEPINWMTYSANIYIKKLKEKGYTEEEIRKF</sequence>
<feature type="transmembrane region" description="Helical" evidence="1">
    <location>
        <begin position="249"/>
        <end position="269"/>
    </location>
</feature>
<feature type="transmembrane region" description="Helical" evidence="1">
    <location>
        <begin position="276"/>
        <end position="293"/>
    </location>
</feature>
<feature type="transmembrane region" description="Helical" evidence="1">
    <location>
        <begin position="330"/>
        <end position="349"/>
    </location>
</feature>
<dbReference type="AlphaFoldDB" id="A0A1H7WCJ6"/>
<protein>
    <recommendedName>
        <fullName evidence="4">DUF2723 domain-containing protein</fullName>
    </recommendedName>
</protein>
<feature type="transmembrane region" description="Helical" evidence="1">
    <location>
        <begin position="152"/>
        <end position="184"/>
    </location>
</feature>
<dbReference type="InterPro" id="IPR021280">
    <property type="entry name" value="TMEM260-like"/>
</dbReference>
<name>A0A1H7WCJ6_9FLAO</name>
<accession>A0A1H7WCJ6</accession>
<dbReference type="EMBL" id="FOBV01000001">
    <property type="protein sequence ID" value="SEM19243.1"/>
    <property type="molecule type" value="Genomic_DNA"/>
</dbReference>